<evidence type="ECO:0000256" key="3">
    <source>
        <dbReference type="ARBA" id="ARBA00022679"/>
    </source>
</evidence>
<dbReference type="SMART" id="SM00138">
    <property type="entry name" value="MeTrc"/>
    <property type="match status" value="1"/>
</dbReference>
<name>A0A1N7MR88_9RHOB</name>
<dbReference type="InterPro" id="IPR022642">
    <property type="entry name" value="CheR_C"/>
</dbReference>
<dbReference type="PROSITE" id="PS50123">
    <property type="entry name" value="CHER"/>
    <property type="match status" value="1"/>
</dbReference>
<feature type="binding site" evidence="6">
    <location>
        <position position="84"/>
    </location>
    <ligand>
        <name>S-adenosyl-L-methionine</name>
        <dbReference type="ChEBI" id="CHEBI:59789"/>
    </ligand>
</feature>
<evidence type="ECO:0000256" key="2">
    <source>
        <dbReference type="ARBA" id="ARBA00022603"/>
    </source>
</evidence>
<dbReference type="InterPro" id="IPR029063">
    <property type="entry name" value="SAM-dependent_MTases_sf"/>
</dbReference>
<evidence type="ECO:0000313" key="9">
    <source>
        <dbReference type="Proteomes" id="UP000186684"/>
    </source>
</evidence>
<keyword evidence="3 5" id="KW-0808">Transferase</keyword>
<dbReference type="Pfam" id="PF01739">
    <property type="entry name" value="CheR"/>
    <property type="match status" value="1"/>
</dbReference>
<dbReference type="SUPFAM" id="SSF53335">
    <property type="entry name" value="S-adenosyl-L-methionine-dependent methyltransferases"/>
    <property type="match status" value="1"/>
</dbReference>
<feature type="domain" description="CheR-type methyltransferase" evidence="7">
    <location>
        <begin position="12"/>
        <end position="283"/>
    </location>
</feature>
<dbReference type="RefSeq" id="WP_076448092.1">
    <property type="nucleotide sequence ID" value="NZ_FTOQ01000005.1"/>
</dbReference>
<dbReference type="Gene3D" id="3.40.50.150">
    <property type="entry name" value="Vaccinia Virus protein VP39"/>
    <property type="match status" value="1"/>
</dbReference>
<evidence type="ECO:0000256" key="1">
    <source>
        <dbReference type="ARBA" id="ARBA00001541"/>
    </source>
</evidence>
<feature type="binding site" evidence="6">
    <location>
        <position position="152"/>
    </location>
    <ligand>
        <name>S-adenosyl-L-methionine</name>
        <dbReference type="ChEBI" id="CHEBI:59789"/>
    </ligand>
</feature>
<dbReference type="PRINTS" id="PR00996">
    <property type="entry name" value="CHERMTFRASE"/>
</dbReference>
<dbReference type="Gene3D" id="1.10.155.10">
    <property type="entry name" value="Chemotaxis receptor methyltransferase CheR, N-terminal domain"/>
    <property type="match status" value="1"/>
</dbReference>
<dbReference type="InterPro" id="IPR022641">
    <property type="entry name" value="CheR_N"/>
</dbReference>
<dbReference type="PIRSF" id="PIRSF000410">
    <property type="entry name" value="CheR"/>
    <property type="match status" value="1"/>
</dbReference>
<keyword evidence="4 5" id="KW-0949">S-adenosyl-L-methionine</keyword>
<dbReference type="STRING" id="633194.SAMN05421759_105112"/>
<feature type="binding site" evidence="6">
    <location>
        <position position="82"/>
    </location>
    <ligand>
        <name>S-adenosyl-L-methionine</name>
        <dbReference type="ChEBI" id="CHEBI:59789"/>
    </ligand>
</feature>
<dbReference type="AlphaFoldDB" id="A0A1N7MR88"/>
<dbReference type="Pfam" id="PF03705">
    <property type="entry name" value="CheR_N"/>
    <property type="match status" value="1"/>
</dbReference>
<protein>
    <recommendedName>
        <fullName evidence="5">Chemotaxis protein methyltransferase</fullName>
        <ecNumber evidence="5">2.1.1.80</ecNumber>
    </recommendedName>
</protein>
<dbReference type="PANTHER" id="PTHR24422:SF19">
    <property type="entry name" value="CHEMOTAXIS PROTEIN METHYLTRANSFERASE"/>
    <property type="match status" value="1"/>
</dbReference>
<evidence type="ECO:0000256" key="4">
    <source>
        <dbReference type="ARBA" id="ARBA00022691"/>
    </source>
</evidence>
<evidence type="ECO:0000256" key="6">
    <source>
        <dbReference type="PIRSR" id="PIRSR000410-1"/>
    </source>
</evidence>
<sequence>MSELTPQFVTDLDQATFGRIAEVLHEVSGIRLEAANQSLVVSRLAKRLRALGIETFRDYAALIADPKARSERYEMVLALTTNTTRFFREPGHFQIFARDLLPRLVQRARAGGRVRLWSAGCSSGEEAWCLAALTLRAIPDAARFDLRILATDIDRNVLARAEAGLYPARAAETVPPDMTERMFDPRHGTADQVSIRSELRQIVTFRYLNFVEPWPVQGPFDAIFCRNVAIYMDARTQADLWHGLESVLDRDGMLFLGHSERLGPGFDDCLELFDKTSFRRPAALRSPNQSGM</sequence>
<comment type="function">
    <text evidence="5">Methylation of the membrane-bound methyl-accepting chemotaxis proteins (MCP) to form gamma-glutamyl methyl ester residues in MCP.</text>
</comment>
<dbReference type="InterPro" id="IPR050903">
    <property type="entry name" value="Bact_Chemotaxis_MeTrfase"/>
</dbReference>
<keyword evidence="2 5" id="KW-0489">Methyltransferase</keyword>
<evidence type="ECO:0000256" key="5">
    <source>
        <dbReference type="PIRNR" id="PIRNR000410"/>
    </source>
</evidence>
<dbReference type="GO" id="GO:0008983">
    <property type="term" value="F:protein-glutamate O-methyltransferase activity"/>
    <property type="evidence" value="ECO:0007669"/>
    <property type="project" value="UniProtKB-EC"/>
</dbReference>
<dbReference type="PANTHER" id="PTHR24422">
    <property type="entry name" value="CHEMOTAXIS PROTEIN METHYLTRANSFERASE"/>
    <property type="match status" value="1"/>
</dbReference>
<dbReference type="OrthoDB" id="9816309at2"/>
<gene>
    <name evidence="8" type="ORF">SAMN05421759_105112</name>
</gene>
<evidence type="ECO:0000259" key="7">
    <source>
        <dbReference type="PROSITE" id="PS50123"/>
    </source>
</evidence>
<dbReference type="InterPro" id="IPR000780">
    <property type="entry name" value="CheR_MeTrfase"/>
</dbReference>
<feature type="binding site" evidence="6">
    <location>
        <begin position="226"/>
        <end position="227"/>
    </location>
    <ligand>
        <name>S-adenosyl-L-methionine</name>
        <dbReference type="ChEBI" id="CHEBI:59789"/>
    </ligand>
</feature>
<dbReference type="InterPro" id="IPR036804">
    <property type="entry name" value="CheR_N_sf"/>
</dbReference>
<keyword evidence="9" id="KW-1185">Reference proteome</keyword>
<reference evidence="9" key="1">
    <citation type="submission" date="2017-01" db="EMBL/GenBank/DDBJ databases">
        <authorList>
            <person name="Varghese N."/>
            <person name="Submissions S."/>
        </authorList>
    </citation>
    <scope>NUCLEOTIDE SEQUENCE [LARGE SCALE GENOMIC DNA]</scope>
    <source>
        <strain evidence="9">DSM 29430</strain>
    </source>
</reference>
<dbReference type="GO" id="GO:0032259">
    <property type="term" value="P:methylation"/>
    <property type="evidence" value="ECO:0007669"/>
    <property type="project" value="UniProtKB-KW"/>
</dbReference>
<evidence type="ECO:0000313" key="8">
    <source>
        <dbReference type="EMBL" id="SIS88646.1"/>
    </source>
</evidence>
<comment type="catalytic activity">
    <reaction evidence="1 5">
        <text>L-glutamyl-[protein] + S-adenosyl-L-methionine = [protein]-L-glutamate 5-O-methyl ester + S-adenosyl-L-homocysteine</text>
        <dbReference type="Rhea" id="RHEA:24452"/>
        <dbReference type="Rhea" id="RHEA-COMP:10208"/>
        <dbReference type="Rhea" id="RHEA-COMP:10311"/>
        <dbReference type="ChEBI" id="CHEBI:29973"/>
        <dbReference type="ChEBI" id="CHEBI:57856"/>
        <dbReference type="ChEBI" id="CHEBI:59789"/>
        <dbReference type="ChEBI" id="CHEBI:82795"/>
        <dbReference type="EC" id="2.1.1.80"/>
    </reaction>
</comment>
<dbReference type="EC" id="2.1.1.80" evidence="5"/>
<organism evidence="8 9">
    <name type="scientific">Roseivivax lentus</name>
    <dbReference type="NCBI Taxonomy" id="633194"/>
    <lineage>
        <taxon>Bacteria</taxon>
        <taxon>Pseudomonadati</taxon>
        <taxon>Pseudomonadota</taxon>
        <taxon>Alphaproteobacteria</taxon>
        <taxon>Rhodobacterales</taxon>
        <taxon>Roseobacteraceae</taxon>
        <taxon>Roseivivax</taxon>
    </lineage>
</organism>
<dbReference type="InterPro" id="IPR026024">
    <property type="entry name" value="Chemotaxis_MeTrfase_CheR"/>
</dbReference>
<proteinExistence type="predicted"/>
<feature type="binding site" evidence="6">
    <location>
        <position position="88"/>
    </location>
    <ligand>
        <name>S-adenosyl-L-methionine</name>
        <dbReference type="ChEBI" id="CHEBI:59789"/>
    </ligand>
</feature>
<feature type="binding site" evidence="6">
    <location>
        <position position="126"/>
    </location>
    <ligand>
        <name>S-adenosyl-L-methionine</name>
        <dbReference type="ChEBI" id="CHEBI:59789"/>
    </ligand>
</feature>
<dbReference type="SUPFAM" id="SSF47757">
    <property type="entry name" value="Chemotaxis receptor methyltransferase CheR, N-terminal domain"/>
    <property type="match status" value="1"/>
</dbReference>
<dbReference type="Proteomes" id="UP000186684">
    <property type="component" value="Unassembled WGS sequence"/>
</dbReference>
<dbReference type="EMBL" id="FTOQ01000005">
    <property type="protein sequence ID" value="SIS88646.1"/>
    <property type="molecule type" value="Genomic_DNA"/>
</dbReference>
<accession>A0A1N7MR88</accession>